<dbReference type="EMBL" id="JACHEP010000001">
    <property type="protein sequence ID" value="MBB5323023.1"/>
    <property type="molecule type" value="Genomic_DNA"/>
</dbReference>
<dbReference type="Pfam" id="PF14122">
    <property type="entry name" value="YokU"/>
    <property type="match status" value="1"/>
</dbReference>
<accession>A0A7W8MTN8</accession>
<keyword evidence="2" id="KW-1185">Reference proteome</keyword>
<reference evidence="1 2" key="1">
    <citation type="submission" date="2020-08" db="EMBL/GenBank/DDBJ databases">
        <title>Genomic Encyclopedia of Type Strains, Phase IV (KMG-IV): sequencing the most valuable type-strain genomes for metagenomic binning, comparative biology and taxonomic classification.</title>
        <authorList>
            <person name="Goeker M."/>
        </authorList>
    </citation>
    <scope>NUCLEOTIDE SEQUENCE [LARGE SCALE GENOMIC DNA]</scope>
    <source>
        <strain evidence="1 2">DSM 16325</strain>
    </source>
</reference>
<dbReference type="InterPro" id="IPR022453">
    <property type="entry name" value="Znf_MqsA-type"/>
</dbReference>
<sequence length="90" mass="10439">MTTCFWCDSPQVTVTRQTVYWELPDGLRAIKITGTPSISCAECGMVYQEEAVAEAIEDQLFLIDTTHLAKTITYEELMNEPRRLKRNYFR</sequence>
<dbReference type="InterPro" id="IPR022451">
    <property type="entry name" value="CHP03829_YokU"/>
</dbReference>
<dbReference type="AlphaFoldDB" id="A0A7W8MTN8"/>
<evidence type="ECO:0000313" key="1">
    <source>
        <dbReference type="EMBL" id="MBB5323023.1"/>
    </source>
</evidence>
<protein>
    <submittedName>
        <fullName evidence="1">Putative YokU family protein</fullName>
    </submittedName>
</protein>
<dbReference type="NCBIfam" id="TIGR03831">
    <property type="entry name" value="YgiT_finger"/>
    <property type="match status" value="1"/>
</dbReference>
<evidence type="ECO:0000313" key="2">
    <source>
        <dbReference type="Proteomes" id="UP000520011"/>
    </source>
</evidence>
<dbReference type="NCBIfam" id="TIGR03829">
    <property type="entry name" value="YokU_near_AblA"/>
    <property type="match status" value="1"/>
</dbReference>
<dbReference type="Proteomes" id="UP000520011">
    <property type="component" value="Unassembled WGS sequence"/>
</dbReference>
<dbReference type="CDD" id="cd12870">
    <property type="entry name" value="MqsA"/>
    <property type="match status" value="1"/>
</dbReference>
<organism evidence="1 2">
    <name type="scientific">Anoxybacteroides tepidamans</name>
    <dbReference type="NCBI Taxonomy" id="265948"/>
    <lineage>
        <taxon>Bacteria</taxon>
        <taxon>Bacillati</taxon>
        <taxon>Bacillota</taxon>
        <taxon>Bacilli</taxon>
        <taxon>Bacillales</taxon>
        <taxon>Anoxybacillaceae</taxon>
        <taxon>Anoxybacteroides</taxon>
    </lineage>
</organism>
<gene>
    <name evidence="1" type="ORF">HNQ34_000100</name>
</gene>
<name>A0A7W8MTN8_9BACL</name>
<comment type="caution">
    <text evidence="1">The sequence shown here is derived from an EMBL/GenBank/DDBJ whole genome shotgun (WGS) entry which is preliminary data.</text>
</comment>
<proteinExistence type="predicted"/>
<dbReference type="RefSeq" id="WP_183250817.1">
    <property type="nucleotide sequence ID" value="NZ_JACHEP010000001.1"/>
</dbReference>